<dbReference type="AlphaFoldDB" id="A0A078AEV1"/>
<feature type="region of interest" description="Disordered" evidence="1">
    <location>
        <begin position="625"/>
        <end position="644"/>
    </location>
</feature>
<dbReference type="InterPro" id="IPR010736">
    <property type="entry name" value="SHIPPO-rpt"/>
</dbReference>
<sequence length="785" mass="89282">MDKSVRNTDIWLRSKIKKEEDQVGPGYYSFKTKVILNKESFNYGNIPFGTGMEKNHQIGDQSSFIKRQLPGPGSYNLSADLQHLTRNRTGVIGNTSSFKSRSPKISYLTSIQKQEQMNQSTQDQRESQLGLVGEVKQKYERKRNIDNERFSTIRNKLEKSMNQIQKIEGVNEFIRDKQLSPAYLRDASQNIAAQIIYAPDDIYQTTIISRVQANQMKNEMNQTVQQQVQFEKPATKNIRSKKISGGKSPTVNHFKNLSISQQSIEMTDYNTSIDGGNVGPGLYNPKHSLVLKNSPSATFGPPGLQEVFKNPKATSNNTVSVKKQVEDYLYSVLGEEKEQAKQNKADRQIKRLNNSFDIVHAQNKSSQFASNSNRTNFANSITPGPGSYLQDFPLDMQTNVMKRVIQSKVNFGSYSERNTDIFTRNPKFPFNEQSSKNNPSTGYYSLKQYSDFNMISSPGKILQQQRTLESQNKEFMTSSQGLKNVPTIQIEVNDPKRDSQLLLGPPGPGYYDPIMKDESRNKGLPRKNKSVGFNSQTPRFKVKKQEVEQNKNDSPTLKAQLLIDQLQKQLSHQDKQSSMFQSRTSRMFPEVFIKKQEEYNLAEQNLVINQQRYQDIEGQRKQLTDELKQKNPNKSFNGSSSPRFKHQSKQYLVLANNKCPILGTGHGENTVVIEFPNRDSRDPQPEQLPFNLKGGTVSYLDRIGPGTYDHHDSISSDKQKSSQKGTSPFKKSKRSEMTYLQQALVEKAYTGSIGDHYNEQSFVKKSFNAGLIQQSIKSIKQKAEL</sequence>
<evidence type="ECO:0000313" key="2">
    <source>
        <dbReference type="EMBL" id="CDW80037.1"/>
    </source>
</evidence>
<name>A0A078AEV1_STYLE</name>
<feature type="region of interest" description="Disordered" evidence="1">
    <location>
        <begin position="702"/>
        <end position="734"/>
    </location>
</feature>
<feature type="compositionally biased region" description="Polar residues" evidence="1">
    <location>
        <begin position="630"/>
        <end position="642"/>
    </location>
</feature>
<dbReference type="Pfam" id="PF07004">
    <property type="entry name" value="SHIPPO-rpt"/>
    <property type="match status" value="3"/>
</dbReference>
<keyword evidence="3" id="KW-1185">Reference proteome</keyword>
<dbReference type="EMBL" id="CCKQ01008578">
    <property type="protein sequence ID" value="CDW80037.1"/>
    <property type="molecule type" value="Genomic_DNA"/>
</dbReference>
<organism evidence="2 3">
    <name type="scientific">Stylonychia lemnae</name>
    <name type="common">Ciliate</name>
    <dbReference type="NCBI Taxonomy" id="5949"/>
    <lineage>
        <taxon>Eukaryota</taxon>
        <taxon>Sar</taxon>
        <taxon>Alveolata</taxon>
        <taxon>Ciliophora</taxon>
        <taxon>Intramacronucleata</taxon>
        <taxon>Spirotrichea</taxon>
        <taxon>Stichotrichia</taxon>
        <taxon>Sporadotrichida</taxon>
        <taxon>Oxytrichidae</taxon>
        <taxon>Stylonychinae</taxon>
        <taxon>Stylonychia</taxon>
    </lineage>
</organism>
<dbReference type="Proteomes" id="UP000039865">
    <property type="component" value="Unassembled WGS sequence"/>
</dbReference>
<evidence type="ECO:0000256" key="1">
    <source>
        <dbReference type="SAM" id="MobiDB-lite"/>
    </source>
</evidence>
<proteinExistence type="predicted"/>
<accession>A0A078AEV1</accession>
<reference evidence="2 3" key="1">
    <citation type="submission" date="2014-06" db="EMBL/GenBank/DDBJ databases">
        <authorList>
            <person name="Swart Estienne"/>
        </authorList>
    </citation>
    <scope>NUCLEOTIDE SEQUENCE [LARGE SCALE GENOMIC DNA]</scope>
    <source>
        <strain evidence="2 3">130c</strain>
    </source>
</reference>
<feature type="compositionally biased region" description="Basic and acidic residues" evidence="1">
    <location>
        <begin position="708"/>
        <end position="720"/>
    </location>
</feature>
<gene>
    <name evidence="2" type="primary">Contig12442.g13281</name>
    <name evidence="2" type="ORF">STYLEM_9031</name>
</gene>
<dbReference type="InParanoid" id="A0A078AEV1"/>
<evidence type="ECO:0000313" key="3">
    <source>
        <dbReference type="Proteomes" id="UP000039865"/>
    </source>
</evidence>
<protein>
    <submittedName>
        <fullName evidence="2">Uncharacterized protein</fullName>
    </submittedName>
</protein>